<keyword evidence="4 6" id="KW-1133">Transmembrane helix</keyword>
<feature type="transmembrane region" description="Helical" evidence="6">
    <location>
        <begin position="331"/>
        <end position="351"/>
    </location>
</feature>
<organism evidence="8 9">
    <name type="scientific">Rhizodiscina lignyota</name>
    <dbReference type="NCBI Taxonomy" id="1504668"/>
    <lineage>
        <taxon>Eukaryota</taxon>
        <taxon>Fungi</taxon>
        <taxon>Dikarya</taxon>
        <taxon>Ascomycota</taxon>
        <taxon>Pezizomycotina</taxon>
        <taxon>Dothideomycetes</taxon>
        <taxon>Pleosporomycetidae</taxon>
        <taxon>Aulographales</taxon>
        <taxon>Rhizodiscinaceae</taxon>
        <taxon>Rhizodiscina</taxon>
    </lineage>
</organism>
<feature type="transmembrane region" description="Helical" evidence="6">
    <location>
        <begin position="425"/>
        <end position="447"/>
    </location>
</feature>
<feature type="domain" description="Major facilitator superfamily (MFS) profile" evidence="7">
    <location>
        <begin position="31"/>
        <end position="452"/>
    </location>
</feature>
<sequence>MHEKAIDEKAVDTGVLHNEEVTLVRRIDLRILPLCCWIYLLNYLDRGNIGNAKVLNQETGDSLLQQANMNTYQYAVAITLFSLAYGIFEVPSNFIMKRYVRPSLWLGFLLFGWGALTIGFAGVQNYATVVVLRFLIGVFEAGFFPGIVYFITMWYRVEERALRIACVVAHANLAGAFGGCIAYGVGKTNGTNGLQGFRWLFIIEGLITALCTVLVIWFLPDYPSRARWLNEEDKQFANDRLQVDGGGFTKRHASKHEIKETLIGWRMLAHYFTYTVDCIPLGSFTFYIPTMVAGLGYTSLEAQLLTIPPWVCGYLTALTISFIADRYNARGYMVFASGILGGTGWLIEGILPAHAFTARYGCLILAACGAFPASAPLTAWVTCNVPSVAMMAIATAVNNSCAGTGQIVAQWIWKANEANEGYPTGNYLCAACMYVVAIMGLVLRYMYGRMNKNGSLDAAGEKRVWAY</sequence>
<feature type="transmembrane region" description="Helical" evidence="6">
    <location>
        <begin position="164"/>
        <end position="185"/>
    </location>
</feature>
<comment type="subcellular location">
    <subcellularLocation>
        <location evidence="1">Membrane</location>
        <topology evidence="1">Multi-pass membrane protein</topology>
    </subcellularLocation>
</comment>
<dbReference type="Proteomes" id="UP000799772">
    <property type="component" value="Unassembled WGS sequence"/>
</dbReference>
<dbReference type="InterPro" id="IPR011701">
    <property type="entry name" value="MFS"/>
</dbReference>
<evidence type="ECO:0000256" key="3">
    <source>
        <dbReference type="ARBA" id="ARBA00022692"/>
    </source>
</evidence>
<dbReference type="SUPFAM" id="SSF103473">
    <property type="entry name" value="MFS general substrate transporter"/>
    <property type="match status" value="1"/>
</dbReference>
<feature type="transmembrane region" description="Helical" evidence="6">
    <location>
        <begin position="72"/>
        <end position="91"/>
    </location>
</feature>
<proteinExistence type="predicted"/>
<feature type="transmembrane region" description="Helical" evidence="6">
    <location>
        <begin position="197"/>
        <end position="219"/>
    </location>
</feature>
<feature type="transmembrane region" description="Helical" evidence="6">
    <location>
        <begin position="357"/>
        <end position="381"/>
    </location>
</feature>
<dbReference type="OrthoDB" id="3639251at2759"/>
<feature type="transmembrane region" description="Helical" evidence="6">
    <location>
        <begin position="268"/>
        <end position="287"/>
    </location>
</feature>
<keyword evidence="9" id="KW-1185">Reference proteome</keyword>
<evidence type="ECO:0000313" key="9">
    <source>
        <dbReference type="Proteomes" id="UP000799772"/>
    </source>
</evidence>
<dbReference type="EMBL" id="ML978122">
    <property type="protein sequence ID" value="KAF2102606.1"/>
    <property type="molecule type" value="Genomic_DNA"/>
</dbReference>
<evidence type="ECO:0000256" key="6">
    <source>
        <dbReference type="SAM" id="Phobius"/>
    </source>
</evidence>
<feature type="transmembrane region" description="Helical" evidence="6">
    <location>
        <begin position="307"/>
        <end position="324"/>
    </location>
</feature>
<dbReference type="PANTHER" id="PTHR43791:SF49">
    <property type="entry name" value="TRANSPORTER, PUTATIVE (AFU_ORTHOLOGUE AFUA_4G04250)-RELATED"/>
    <property type="match status" value="1"/>
</dbReference>
<feature type="transmembrane region" description="Helical" evidence="6">
    <location>
        <begin position="103"/>
        <end position="124"/>
    </location>
</feature>
<evidence type="ECO:0000256" key="5">
    <source>
        <dbReference type="ARBA" id="ARBA00023136"/>
    </source>
</evidence>
<dbReference type="GO" id="GO:0016020">
    <property type="term" value="C:membrane"/>
    <property type="evidence" value="ECO:0007669"/>
    <property type="project" value="UniProtKB-SubCell"/>
</dbReference>
<dbReference type="InterPro" id="IPR036259">
    <property type="entry name" value="MFS_trans_sf"/>
</dbReference>
<dbReference type="Pfam" id="PF07690">
    <property type="entry name" value="MFS_1"/>
    <property type="match status" value="1"/>
</dbReference>
<reference evidence="8" key="1">
    <citation type="journal article" date="2020" name="Stud. Mycol.">
        <title>101 Dothideomycetes genomes: a test case for predicting lifestyles and emergence of pathogens.</title>
        <authorList>
            <person name="Haridas S."/>
            <person name="Albert R."/>
            <person name="Binder M."/>
            <person name="Bloem J."/>
            <person name="Labutti K."/>
            <person name="Salamov A."/>
            <person name="Andreopoulos B."/>
            <person name="Baker S."/>
            <person name="Barry K."/>
            <person name="Bills G."/>
            <person name="Bluhm B."/>
            <person name="Cannon C."/>
            <person name="Castanera R."/>
            <person name="Culley D."/>
            <person name="Daum C."/>
            <person name="Ezra D."/>
            <person name="Gonzalez J."/>
            <person name="Henrissat B."/>
            <person name="Kuo A."/>
            <person name="Liang C."/>
            <person name="Lipzen A."/>
            <person name="Lutzoni F."/>
            <person name="Magnuson J."/>
            <person name="Mondo S."/>
            <person name="Nolan M."/>
            <person name="Ohm R."/>
            <person name="Pangilinan J."/>
            <person name="Park H.-J."/>
            <person name="Ramirez L."/>
            <person name="Alfaro M."/>
            <person name="Sun H."/>
            <person name="Tritt A."/>
            <person name="Yoshinaga Y."/>
            <person name="Zwiers L.-H."/>
            <person name="Turgeon B."/>
            <person name="Goodwin S."/>
            <person name="Spatafora J."/>
            <person name="Crous P."/>
            <person name="Grigoriev I."/>
        </authorList>
    </citation>
    <scope>NUCLEOTIDE SEQUENCE</scope>
    <source>
        <strain evidence="8">CBS 133067</strain>
    </source>
</reference>
<feature type="transmembrane region" description="Helical" evidence="6">
    <location>
        <begin position="130"/>
        <end position="152"/>
    </location>
</feature>
<dbReference type="PROSITE" id="PS50850">
    <property type="entry name" value="MFS"/>
    <property type="match status" value="1"/>
</dbReference>
<comment type="caution">
    <text evidence="8">The sequence shown here is derived from an EMBL/GenBank/DDBJ whole genome shotgun (WGS) entry which is preliminary data.</text>
</comment>
<gene>
    <name evidence="8" type="ORF">NA57DRAFT_63482</name>
</gene>
<dbReference type="PANTHER" id="PTHR43791">
    <property type="entry name" value="PERMEASE-RELATED"/>
    <property type="match status" value="1"/>
</dbReference>
<evidence type="ECO:0000259" key="7">
    <source>
        <dbReference type="PROSITE" id="PS50850"/>
    </source>
</evidence>
<evidence type="ECO:0000256" key="2">
    <source>
        <dbReference type="ARBA" id="ARBA00022448"/>
    </source>
</evidence>
<dbReference type="AlphaFoldDB" id="A0A9P4IJ66"/>
<dbReference type="Gene3D" id="1.20.1250.20">
    <property type="entry name" value="MFS general substrate transporter like domains"/>
    <property type="match status" value="2"/>
</dbReference>
<evidence type="ECO:0000313" key="8">
    <source>
        <dbReference type="EMBL" id="KAF2102606.1"/>
    </source>
</evidence>
<keyword evidence="5 6" id="KW-0472">Membrane</keyword>
<dbReference type="FunFam" id="1.20.1250.20:FF:000057">
    <property type="entry name" value="MFS general substrate transporter"/>
    <property type="match status" value="1"/>
</dbReference>
<dbReference type="InterPro" id="IPR020846">
    <property type="entry name" value="MFS_dom"/>
</dbReference>
<keyword evidence="2" id="KW-0813">Transport</keyword>
<keyword evidence="3 6" id="KW-0812">Transmembrane</keyword>
<name>A0A9P4IJ66_9PEZI</name>
<evidence type="ECO:0000256" key="4">
    <source>
        <dbReference type="ARBA" id="ARBA00022989"/>
    </source>
</evidence>
<dbReference type="GO" id="GO:0022857">
    <property type="term" value="F:transmembrane transporter activity"/>
    <property type="evidence" value="ECO:0007669"/>
    <property type="project" value="InterPro"/>
</dbReference>
<protein>
    <submittedName>
        <fullName evidence="8">Retrograde regulation protein 2</fullName>
    </submittedName>
</protein>
<accession>A0A9P4IJ66</accession>
<evidence type="ECO:0000256" key="1">
    <source>
        <dbReference type="ARBA" id="ARBA00004141"/>
    </source>
</evidence>